<evidence type="ECO:0000313" key="3">
    <source>
        <dbReference type="EMBL" id="KAG0009689.1"/>
    </source>
</evidence>
<feature type="compositionally biased region" description="Low complexity" evidence="1">
    <location>
        <begin position="378"/>
        <end position="390"/>
    </location>
</feature>
<feature type="transmembrane region" description="Helical" evidence="2">
    <location>
        <begin position="104"/>
        <end position="124"/>
    </location>
</feature>
<keyword evidence="2" id="KW-0812">Transmembrane</keyword>
<keyword evidence="2" id="KW-0472">Membrane</keyword>
<keyword evidence="4" id="KW-1185">Reference proteome</keyword>
<feature type="region of interest" description="Disordered" evidence="1">
    <location>
        <begin position="204"/>
        <end position="465"/>
    </location>
</feature>
<name>A0A9P6SXF1_9FUNG</name>
<sequence>MAVEKPGLHLAEAAAATTKAATKTTTKAATKTTTKAATKTTTKAPTSTITSTVLPTSTALNSTTIATTLVTTSTQNQSIYTSPSNAVSSQEVEGPVSNKSHTGLIAGIVAGVIILVFLIAGFFFRAKRRRDQESREVEQYQRRMMMHKYSEGSSSIGHGGDESDLQLHRNFYGQQTLMSKQPDWFIKKSPLEYYKQTPTLEELERQKQQQLEEQLKHHRQQEEDRQQQSRPHPLKHEVSDASNTSNSNSSYSTSSSTALAQKGASMAARSLSPSNTNYSPAGEAIALSPTNTHSYQKHQFQHPRISTQGLHRPSSPVTSPFSGSTAKNTYTSSSPMSPHSLSSSTLASTPTYQGLSPPLTQFSIDGLRNYTPPPPISGPFSPVSPSSLPSTGFYDLLDLGEDQQTNHSNNNSRAVESTVSPPPIPRSTRPISVASASSVKFLSTESQPIPDVPALPQAASLPQSS</sequence>
<organism evidence="3 4">
    <name type="scientific">Entomortierella chlamydospora</name>
    <dbReference type="NCBI Taxonomy" id="101097"/>
    <lineage>
        <taxon>Eukaryota</taxon>
        <taxon>Fungi</taxon>
        <taxon>Fungi incertae sedis</taxon>
        <taxon>Mucoromycota</taxon>
        <taxon>Mortierellomycotina</taxon>
        <taxon>Mortierellomycetes</taxon>
        <taxon>Mortierellales</taxon>
        <taxon>Mortierellaceae</taxon>
        <taxon>Entomortierella</taxon>
    </lineage>
</organism>
<feature type="compositionally biased region" description="Low complexity" evidence="1">
    <location>
        <begin position="329"/>
        <end position="351"/>
    </location>
</feature>
<feature type="compositionally biased region" description="Polar residues" evidence="1">
    <location>
        <begin position="402"/>
        <end position="415"/>
    </location>
</feature>
<evidence type="ECO:0000313" key="4">
    <source>
        <dbReference type="Proteomes" id="UP000703661"/>
    </source>
</evidence>
<dbReference type="AlphaFoldDB" id="A0A9P6SXF1"/>
<feature type="compositionally biased region" description="Polar residues" evidence="1">
    <location>
        <begin position="352"/>
        <end position="363"/>
    </location>
</feature>
<protein>
    <submittedName>
        <fullName evidence="3">Uncharacterized protein</fullName>
    </submittedName>
</protein>
<dbReference type="EMBL" id="JAAAID010001523">
    <property type="protein sequence ID" value="KAG0009689.1"/>
    <property type="molecule type" value="Genomic_DNA"/>
</dbReference>
<dbReference type="OrthoDB" id="2449992at2759"/>
<feature type="compositionally biased region" description="Polar residues" evidence="1">
    <location>
        <begin position="434"/>
        <end position="447"/>
    </location>
</feature>
<comment type="caution">
    <text evidence="3">The sequence shown here is derived from an EMBL/GenBank/DDBJ whole genome shotgun (WGS) entry which is preliminary data.</text>
</comment>
<feature type="compositionally biased region" description="Low complexity" evidence="1">
    <location>
        <begin position="242"/>
        <end position="257"/>
    </location>
</feature>
<reference evidence="3" key="1">
    <citation type="journal article" date="2020" name="Fungal Divers.">
        <title>Resolving the Mortierellaceae phylogeny through synthesis of multi-gene phylogenetics and phylogenomics.</title>
        <authorList>
            <person name="Vandepol N."/>
            <person name="Liber J."/>
            <person name="Desiro A."/>
            <person name="Na H."/>
            <person name="Kennedy M."/>
            <person name="Barry K."/>
            <person name="Grigoriev I.V."/>
            <person name="Miller A.N."/>
            <person name="O'Donnell K."/>
            <person name="Stajich J.E."/>
            <person name="Bonito G."/>
        </authorList>
    </citation>
    <scope>NUCLEOTIDE SEQUENCE</scope>
    <source>
        <strain evidence="3">NRRL 2769</strain>
    </source>
</reference>
<evidence type="ECO:0000256" key="1">
    <source>
        <dbReference type="SAM" id="MobiDB-lite"/>
    </source>
</evidence>
<keyword evidence="2" id="KW-1133">Transmembrane helix</keyword>
<accession>A0A9P6SXF1</accession>
<gene>
    <name evidence="3" type="ORF">BGZ80_002154</name>
</gene>
<proteinExistence type="predicted"/>
<evidence type="ECO:0000256" key="2">
    <source>
        <dbReference type="SAM" id="Phobius"/>
    </source>
</evidence>
<dbReference type="Proteomes" id="UP000703661">
    <property type="component" value="Unassembled WGS sequence"/>
</dbReference>
<feature type="compositionally biased region" description="Polar residues" evidence="1">
    <location>
        <begin position="302"/>
        <end position="328"/>
    </location>
</feature>